<evidence type="ECO:0000256" key="9">
    <source>
        <dbReference type="ARBA" id="ARBA00074306"/>
    </source>
</evidence>
<organism evidence="14 15">
    <name type="scientific">Adlercreutzia muris</name>
    <dbReference type="NCBI Taxonomy" id="1796610"/>
    <lineage>
        <taxon>Bacteria</taxon>
        <taxon>Bacillati</taxon>
        <taxon>Actinomycetota</taxon>
        <taxon>Coriobacteriia</taxon>
        <taxon>Eggerthellales</taxon>
        <taxon>Eggerthellaceae</taxon>
        <taxon>Adlercreutzia</taxon>
    </lineage>
</organism>
<keyword evidence="6" id="KW-0808">Transferase</keyword>
<feature type="domain" description="Histidine kinase" evidence="12">
    <location>
        <begin position="237"/>
        <end position="461"/>
    </location>
</feature>
<sequence>MRQRLDSRTIFVAVAAVVIALAAVIAAAGLHYYATIHELVVQADAIMPTDKAEGTAIVTVTARLVAVLVGSVLLAVAAIAALLVYRNRRERRGERYVQSIYQAIGANIDTAIFIVDIKDRVVEAVFENIQDILGVPAAAFFAVDGLSANEAYAKVAAIVHSGVPGERRTWEFQCFNGALGRNMWLRITSRPVVLGGSEKIIYSLTDVTHEHDIRQKLMDTVAAAEEANRAKSNFLSAMSHDIRTPMNAILGFSALIDRDADDPETVREYNRKIATSGQHLLGLINDVLDMSKIESGKTTLAASEFRLSETVAAVEAMMRPQTSARDQVFTVEVTGVTYEALVGDEGRLRQILMNVLSNAMKYTPEGGSIRFAIDGSLKRHGALQHLRIVVADDGIGMAPEYLATIFDSFSREESSLTNKIQGTGLGMAITKNLVDLMGGTIAVESALGRGSTFTIDLDFPPAVGDAADVDVPAPEAPVDIDEALGGRHFLVAEDNDLNAEVIAAVLGIHHGTCDVAENGREAVEMFSAAPAGTYAMIFMDVQMPVMNGHEAARAIRALDRPDGRTIPIIAMTANAFAEDKREALAAGMDAHVSKPIDVAVLAKTVAALSRPESSGA</sequence>
<evidence type="ECO:0000256" key="10">
    <source>
        <dbReference type="PROSITE-ProRule" id="PRU00169"/>
    </source>
</evidence>
<accession>A0A7C8BUS9</accession>
<dbReference type="GO" id="GO:0005886">
    <property type="term" value="C:plasma membrane"/>
    <property type="evidence" value="ECO:0007669"/>
    <property type="project" value="UniProtKB-SubCell"/>
</dbReference>
<dbReference type="SMART" id="SM00448">
    <property type="entry name" value="REC"/>
    <property type="match status" value="1"/>
</dbReference>
<dbReference type="InterPro" id="IPR005467">
    <property type="entry name" value="His_kinase_dom"/>
</dbReference>
<dbReference type="InterPro" id="IPR003594">
    <property type="entry name" value="HATPase_dom"/>
</dbReference>
<dbReference type="SMART" id="SM00387">
    <property type="entry name" value="HATPase_c"/>
    <property type="match status" value="1"/>
</dbReference>
<comment type="catalytic activity">
    <reaction evidence="1">
        <text>ATP + protein L-histidine = ADP + protein N-phospho-L-histidine.</text>
        <dbReference type="EC" id="2.7.13.3"/>
    </reaction>
</comment>
<feature type="transmembrane region" description="Helical" evidence="11">
    <location>
        <begin position="54"/>
        <end position="85"/>
    </location>
</feature>
<dbReference type="SUPFAM" id="SSF55874">
    <property type="entry name" value="ATPase domain of HSP90 chaperone/DNA topoisomerase II/histidine kinase"/>
    <property type="match status" value="1"/>
</dbReference>
<feature type="transmembrane region" description="Helical" evidence="11">
    <location>
        <begin position="12"/>
        <end position="34"/>
    </location>
</feature>
<keyword evidence="5 10" id="KW-0597">Phosphoprotein</keyword>
<dbReference type="Gene3D" id="1.10.287.130">
    <property type="match status" value="1"/>
</dbReference>
<evidence type="ECO:0000256" key="6">
    <source>
        <dbReference type="ARBA" id="ARBA00022679"/>
    </source>
</evidence>
<evidence type="ECO:0000256" key="5">
    <source>
        <dbReference type="ARBA" id="ARBA00022553"/>
    </source>
</evidence>
<dbReference type="SUPFAM" id="SSF47384">
    <property type="entry name" value="Homodimeric domain of signal transducing histidine kinase"/>
    <property type="match status" value="1"/>
</dbReference>
<dbReference type="AlphaFoldDB" id="A0A7C8BUS9"/>
<dbReference type="Pfam" id="PF00512">
    <property type="entry name" value="HisKA"/>
    <property type="match status" value="1"/>
</dbReference>
<reference evidence="14 15" key="1">
    <citation type="submission" date="2019-09" db="EMBL/GenBank/DDBJ databases">
        <title>Whole genome shotgun sequencing (WGS) of Ellagibacter isourolithinifaciens DSM 104140(T) and Adlercreutzia muris DSM 29508(T).</title>
        <authorList>
            <person name="Stoll D.A."/>
            <person name="Danylec N."/>
            <person name="Huch M."/>
        </authorList>
    </citation>
    <scope>NUCLEOTIDE SEQUENCE [LARGE SCALE GENOMIC DNA]</scope>
    <source>
        <strain evidence="14 15">DSM 29508</strain>
    </source>
</reference>
<evidence type="ECO:0000256" key="1">
    <source>
        <dbReference type="ARBA" id="ARBA00000085"/>
    </source>
</evidence>
<evidence type="ECO:0000256" key="2">
    <source>
        <dbReference type="ARBA" id="ARBA00004236"/>
    </source>
</evidence>
<keyword evidence="11" id="KW-1133">Transmembrane helix</keyword>
<keyword evidence="11" id="KW-0472">Membrane</keyword>
<dbReference type="EMBL" id="WAJS01000016">
    <property type="protein sequence ID" value="KAB1648525.1"/>
    <property type="molecule type" value="Genomic_DNA"/>
</dbReference>
<keyword evidence="8" id="KW-0902">Two-component regulatory system</keyword>
<evidence type="ECO:0000256" key="11">
    <source>
        <dbReference type="SAM" id="Phobius"/>
    </source>
</evidence>
<dbReference type="InterPro" id="IPR001789">
    <property type="entry name" value="Sig_transdc_resp-reg_receiver"/>
</dbReference>
<dbReference type="Pfam" id="PF02518">
    <property type="entry name" value="HATPase_c"/>
    <property type="match status" value="1"/>
</dbReference>
<dbReference type="CDD" id="cd00082">
    <property type="entry name" value="HisKA"/>
    <property type="match status" value="1"/>
</dbReference>
<dbReference type="Proteomes" id="UP000479639">
    <property type="component" value="Unassembled WGS sequence"/>
</dbReference>
<dbReference type="SMART" id="SM00388">
    <property type="entry name" value="HisKA"/>
    <property type="match status" value="1"/>
</dbReference>
<dbReference type="Gene3D" id="3.40.50.2300">
    <property type="match status" value="1"/>
</dbReference>
<dbReference type="InterPro" id="IPR036097">
    <property type="entry name" value="HisK_dim/P_sf"/>
</dbReference>
<evidence type="ECO:0000313" key="14">
    <source>
        <dbReference type="EMBL" id="KAB1648525.1"/>
    </source>
</evidence>
<evidence type="ECO:0000259" key="13">
    <source>
        <dbReference type="PROSITE" id="PS50110"/>
    </source>
</evidence>
<dbReference type="EC" id="2.7.13.3" evidence="4"/>
<feature type="domain" description="Response regulatory" evidence="13">
    <location>
        <begin position="488"/>
        <end position="609"/>
    </location>
</feature>
<keyword evidence="11" id="KW-0812">Transmembrane</keyword>
<protein>
    <recommendedName>
        <fullName evidence="9">Circadian input-output histidine kinase CikA</fullName>
        <ecNumber evidence="4">2.7.13.3</ecNumber>
    </recommendedName>
</protein>
<dbReference type="PANTHER" id="PTHR43047:SF72">
    <property type="entry name" value="OSMOSENSING HISTIDINE PROTEIN KINASE SLN1"/>
    <property type="match status" value="1"/>
</dbReference>
<dbReference type="PRINTS" id="PR00344">
    <property type="entry name" value="BCTRLSENSOR"/>
</dbReference>
<dbReference type="Pfam" id="PF00072">
    <property type="entry name" value="Response_reg"/>
    <property type="match status" value="1"/>
</dbReference>
<name>A0A7C8BUS9_9ACTN</name>
<evidence type="ECO:0000256" key="7">
    <source>
        <dbReference type="ARBA" id="ARBA00022777"/>
    </source>
</evidence>
<dbReference type="GO" id="GO:0009927">
    <property type="term" value="F:histidine phosphotransfer kinase activity"/>
    <property type="evidence" value="ECO:0007669"/>
    <property type="project" value="TreeGrafter"/>
</dbReference>
<dbReference type="RefSeq" id="WP_135971389.1">
    <property type="nucleotide sequence ID" value="NZ_CAKODJ010000034.1"/>
</dbReference>
<evidence type="ECO:0000313" key="15">
    <source>
        <dbReference type="Proteomes" id="UP000479639"/>
    </source>
</evidence>
<dbReference type="InterPro" id="IPR003661">
    <property type="entry name" value="HisK_dim/P_dom"/>
</dbReference>
<dbReference type="SUPFAM" id="SSF52172">
    <property type="entry name" value="CheY-like"/>
    <property type="match status" value="1"/>
</dbReference>
<gene>
    <name evidence="14" type="ORF">F8D48_06450</name>
</gene>
<dbReference type="InterPro" id="IPR004358">
    <property type="entry name" value="Sig_transdc_His_kin-like_C"/>
</dbReference>
<dbReference type="PANTHER" id="PTHR43047">
    <property type="entry name" value="TWO-COMPONENT HISTIDINE PROTEIN KINASE"/>
    <property type="match status" value="1"/>
</dbReference>
<evidence type="ECO:0000256" key="4">
    <source>
        <dbReference type="ARBA" id="ARBA00012438"/>
    </source>
</evidence>
<dbReference type="GO" id="GO:0000155">
    <property type="term" value="F:phosphorelay sensor kinase activity"/>
    <property type="evidence" value="ECO:0007669"/>
    <property type="project" value="InterPro"/>
</dbReference>
<comment type="subcellular location">
    <subcellularLocation>
        <location evidence="2">Cell membrane</location>
    </subcellularLocation>
</comment>
<feature type="modified residue" description="4-aspartylphosphate" evidence="10">
    <location>
        <position position="540"/>
    </location>
</feature>
<keyword evidence="7" id="KW-0418">Kinase</keyword>
<dbReference type="InterPro" id="IPR011006">
    <property type="entry name" value="CheY-like_superfamily"/>
</dbReference>
<evidence type="ECO:0000259" key="12">
    <source>
        <dbReference type="PROSITE" id="PS50109"/>
    </source>
</evidence>
<comment type="similarity">
    <text evidence="3">In the N-terminal section; belongs to the phytochrome family.</text>
</comment>
<proteinExistence type="inferred from homology"/>
<dbReference type="CDD" id="cd16922">
    <property type="entry name" value="HATPase_EvgS-ArcB-TorS-like"/>
    <property type="match status" value="1"/>
</dbReference>
<evidence type="ECO:0000256" key="3">
    <source>
        <dbReference type="ARBA" id="ARBA00006402"/>
    </source>
</evidence>
<dbReference type="Gene3D" id="3.30.565.10">
    <property type="entry name" value="Histidine kinase-like ATPase, C-terminal domain"/>
    <property type="match status" value="1"/>
</dbReference>
<dbReference type="InterPro" id="IPR036890">
    <property type="entry name" value="HATPase_C_sf"/>
</dbReference>
<dbReference type="PROSITE" id="PS50109">
    <property type="entry name" value="HIS_KIN"/>
    <property type="match status" value="1"/>
</dbReference>
<dbReference type="PROSITE" id="PS50110">
    <property type="entry name" value="RESPONSE_REGULATORY"/>
    <property type="match status" value="1"/>
</dbReference>
<dbReference type="FunFam" id="3.30.565.10:FF:000010">
    <property type="entry name" value="Sensor histidine kinase RcsC"/>
    <property type="match status" value="1"/>
</dbReference>
<dbReference type="CDD" id="cd17546">
    <property type="entry name" value="REC_hyHK_CKI1_RcsC-like"/>
    <property type="match status" value="1"/>
</dbReference>
<keyword evidence="15" id="KW-1185">Reference proteome</keyword>
<comment type="caution">
    <text evidence="14">The sequence shown here is derived from an EMBL/GenBank/DDBJ whole genome shotgun (WGS) entry which is preliminary data.</text>
</comment>
<evidence type="ECO:0000256" key="8">
    <source>
        <dbReference type="ARBA" id="ARBA00023012"/>
    </source>
</evidence>